<gene>
    <name evidence="9" type="ORF">SAMN02745114_00544</name>
</gene>
<dbReference type="EMBL" id="FUWW01000004">
    <property type="protein sequence ID" value="SJZ43744.1"/>
    <property type="molecule type" value="Genomic_DNA"/>
</dbReference>
<keyword evidence="3 5" id="KW-0067">ATP-binding</keyword>
<feature type="transmembrane region" description="Helical" evidence="7">
    <location>
        <begin position="49"/>
        <end position="67"/>
    </location>
</feature>
<evidence type="ECO:0000313" key="10">
    <source>
        <dbReference type="Proteomes" id="UP000190657"/>
    </source>
</evidence>
<dbReference type="GO" id="GO:0005524">
    <property type="term" value="F:ATP binding"/>
    <property type="evidence" value="ECO:0007669"/>
    <property type="project" value="UniProtKB-UniRule"/>
</dbReference>
<accession>A0A1T4KMW6</accession>
<feature type="region of interest" description="Disordered" evidence="6">
    <location>
        <begin position="223"/>
        <end position="317"/>
    </location>
</feature>
<dbReference type="OrthoDB" id="9807790at2"/>
<protein>
    <submittedName>
        <fullName evidence="9">DNA segregation ATPase FtsK/SpoIIIE, S-DNA-T family</fullName>
    </submittedName>
</protein>
<dbReference type="PROSITE" id="PS50901">
    <property type="entry name" value="FTSK"/>
    <property type="match status" value="1"/>
</dbReference>
<feature type="region of interest" description="Disordered" evidence="6">
    <location>
        <begin position="1"/>
        <end position="24"/>
    </location>
</feature>
<keyword evidence="10" id="KW-1185">Reference proteome</keyword>
<feature type="binding site" evidence="5">
    <location>
        <begin position="489"/>
        <end position="496"/>
    </location>
    <ligand>
        <name>ATP</name>
        <dbReference type="ChEBI" id="CHEBI:30616"/>
    </ligand>
</feature>
<dbReference type="InterPro" id="IPR036390">
    <property type="entry name" value="WH_DNA-bd_sf"/>
</dbReference>
<dbReference type="PANTHER" id="PTHR22683">
    <property type="entry name" value="SPORULATION PROTEIN RELATED"/>
    <property type="match status" value="1"/>
</dbReference>
<dbReference type="InterPro" id="IPR027417">
    <property type="entry name" value="P-loop_NTPase"/>
</dbReference>
<name>A0A1T4KMW6_9FIRM</name>
<dbReference type="SUPFAM" id="SSF46785">
    <property type="entry name" value="Winged helix' DNA-binding domain"/>
    <property type="match status" value="1"/>
</dbReference>
<dbReference type="InterPro" id="IPR041027">
    <property type="entry name" value="FtsK_alpha"/>
</dbReference>
<feature type="transmembrane region" description="Helical" evidence="7">
    <location>
        <begin position="177"/>
        <end position="197"/>
    </location>
</feature>
<dbReference type="GO" id="GO:0016020">
    <property type="term" value="C:membrane"/>
    <property type="evidence" value="ECO:0007669"/>
    <property type="project" value="UniProtKB-SubCell"/>
</dbReference>
<comment type="similarity">
    <text evidence="1">Belongs to the FtsK/SpoIIIE/SftA family.</text>
</comment>
<dbReference type="AlphaFoldDB" id="A0A1T4KMW6"/>
<sequence>MANSKNFKQKQNKKPTPKKPVTHSKKALAEFEEQQRIMDLEAQANKNRIVSIIIFAFSVLFFFVAVIPGENFWNDVHNVYIGLFGWMASIVFPLLSLAYSFLVQKTKSSKKMIAEPICIILIVLFISAFIYIIKAKSGVPFLDTCKNEFADAPFNFNGGFFGAVLGWLFMTMGKAPAIVIDLLFIIVVIMLLSKVTVNQFFKNTTKPVRAVVEKATPYIEERRERRRMNNVDIPLDDEPPVQEEKPKKKAKTKAEKTQDVEEAEEPADDYSKLIAEINQATSKNKQSRQETKKKTIDDIVKTASEDKTEKPDEEKSEPIPEFVVTEEDMQKEVKEYKLPSVDILKTVKHKSAKDVSAELKNNAELLVDTLASFGVQAEITDISRGPTVTRYELKPASGVRISKITNLSDDIALNLAAVNVRIEAPIPGKAAVGIEIPNTVKNSVSMREVIDSADFNAQKSLLSAGLGKDIAGKTVFCDIAKMPHLLIAGTTGSGKSVCMNSIIVSILYRANPEEVKFLMIDPKKVEFSKYENIPHLLVPVVTDPRKASGALGWAVSEMLERYQKFSDTGVRDIEGYNRYVEKHEDMKPMPKIVICIDELADLMMAAPKEVEDSICRLAQMARAAGMHLVIATQRPSVDVITGLIKANISSRIALTVSSAIDSRTILDSSGAEKLLGMGDMLYSPIGSNKPLRVQGCYISDDEVEALCEFIKNQGESEYSEEIQKEIESKAVQDKTSNKFTDGGDSAENLDPLFDDAVDVVLENGKASTSFLQRKLGVGYSRGSKIMDQMEDKHIIGPAEGAKPRKILINKQQWIQIKAQGPAPEFTADNTEQLEFGSDEVIDNQDLNEDSYE</sequence>
<dbReference type="Gene3D" id="1.10.10.10">
    <property type="entry name" value="Winged helix-like DNA-binding domain superfamily/Winged helix DNA-binding domain"/>
    <property type="match status" value="1"/>
</dbReference>
<evidence type="ECO:0000259" key="8">
    <source>
        <dbReference type="PROSITE" id="PS50901"/>
    </source>
</evidence>
<evidence type="ECO:0000256" key="7">
    <source>
        <dbReference type="SAM" id="Phobius"/>
    </source>
</evidence>
<dbReference type="PANTHER" id="PTHR22683:SF41">
    <property type="entry name" value="DNA TRANSLOCASE FTSK"/>
    <property type="match status" value="1"/>
</dbReference>
<feature type="transmembrane region" description="Helical" evidence="7">
    <location>
        <begin position="113"/>
        <end position="133"/>
    </location>
</feature>
<keyword evidence="4" id="KW-0238">DNA-binding</keyword>
<keyword evidence="7" id="KW-0812">Transmembrane</keyword>
<dbReference type="Pfam" id="PF09397">
    <property type="entry name" value="FtsK_gamma"/>
    <property type="match status" value="1"/>
</dbReference>
<evidence type="ECO:0000256" key="4">
    <source>
        <dbReference type="ARBA" id="ARBA00023125"/>
    </source>
</evidence>
<dbReference type="SUPFAM" id="SSF52540">
    <property type="entry name" value="P-loop containing nucleoside triphosphate hydrolases"/>
    <property type="match status" value="1"/>
</dbReference>
<dbReference type="InterPro" id="IPR036388">
    <property type="entry name" value="WH-like_DNA-bd_sf"/>
</dbReference>
<dbReference type="Pfam" id="PF01580">
    <property type="entry name" value="FtsK_SpoIIIE"/>
    <property type="match status" value="1"/>
</dbReference>
<dbReference type="STRING" id="290054.SAMN02745114_00544"/>
<feature type="compositionally biased region" description="Basic and acidic residues" evidence="6">
    <location>
        <begin position="242"/>
        <end position="259"/>
    </location>
</feature>
<dbReference type="Proteomes" id="UP000190657">
    <property type="component" value="Unassembled WGS sequence"/>
</dbReference>
<dbReference type="InterPro" id="IPR003593">
    <property type="entry name" value="AAA+_ATPase"/>
</dbReference>
<reference evidence="9 10" key="1">
    <citation type="submission" date="2017-02" db="EMBL/GenBank/DDBJ databases">
        <authorList>
            <person name="Peterson S.W."/>
        </authorList>
    </citation>
    <scope>NUCLEOTIDE SEQUENCE [LARGE SCALE GENOMIC DNA]</scope>
    <source>
        <strain evidence="9 10">ATCC 51222</strain>
    </source>
</reference>
<feature type="transmembrane region" description="Helical" evidence="7">
    <location>
        <begin position="153"/>
        <end position="170"/>
    </location>
</feature>
<feature type="domain" description="FtsK" evidence="8">
    <location>
        <begin position="472"/>
        <end position="663"/>
    </location>
</feature>
<dbReference type="RefSeq" id="WP_078768045.1">
    <property type="nucleotide sequence ID" value="NZ_FUWW01000004.1"/>
</dbReference>
<dbReference type="InterPro" id="IPR002543">
    <property type="entry name" value="FtsK_dom"/>
</dbReference>
<evidence type="ECO:0000256" key="6">
    <source>
        <dbReference type="SAM" id="MobiDB-lite"/>
    </source>
</evidence>
<feature type="compositionally biased region" description="Basic and acidic residues" evidence="6">
    <location>
        <begin position="287"/>
        <end position="317"/>
    </location>
</feature>
<keyword evidence="2 5" id="KW-0547">Nucleotide-binding</keyword>
<feature type="region of interest" description="Disordered" evidence="6">
    <location>
        <begin position="830"/>
        <end position="852"/>
    </location>
</feature>
<dbReference type="SMART" id="SM00843">
    <property type="entry name" value="Ftsk_gamma"/>
    <property type="match status" value="1"/>
</dbReference>
<evidence type="ECO:0000313" key="9">
    <source>
        <dbReference type="EMBL" id="SJZ43744.1"/>
    </source>
</evidence>
<dbReference type="Gene3D" id="3.40.50.300">
    <property type="entry name" value="P-loop containing nucleotide triphosphate hydrolases"/>
    <property type="match status" value="1"/>
</dbReference>
<dbReference type="Pfam" id="PF17854">
    <property type="entry name" value="FtsK_alpha"/>
    <property type="match status" value="1"/>
</dbReference>
<dbReference type="InterPro" id="IPR018541">
    <property type="entry name" value="Ftsk_gamma"/>
</dbReference>
<evidence type="ECO:0000256" key="3">
    <source>
        <dbReference type="ARBA" id="ARBA00022840"/>
    </source>
</evidence>
<dbReference type="InterPro" id="IPR050206">
    <property type="entry name" value="FtsK/SpoIIIE/SftA"/>
</dbReference>
<evidence type="ECO:0000256" key="5">
    <source>
        <dbReference type="PROSITE-ProRule" id="PRU00289"/>
    </source>
</evidence>
<evidence type="ECO:0000256" key="1">
    <source>
        <dbReference type="ARBA" id="ARBA00006474"/>
    </source>
</evidence>
<keyword evidence="7" id="KW-0472">Membrane</keyword>
<keyword evidence="7" id="KW-1133">Transmembrane helix</keyword>
<evidence type="ECO:0000256" key="2">
    <source>
        <dbReference type="ARBA" id="ARBA00022741"/>
    </source>
</evidence>
<dbReference type="GO" id="GO:0003677">
    <property type="term" value="F:DNA binding"/>
    <property type="evidence" value="ECO:0007669"/>
    <property type="project" value="UniProtKB-KW"/>
</dbReference>
<proteinExistence type="inferred from homology"/>
<organism evidence="9 10">
    <name type="scientific">Eubacterium coprostanoligenes</name>
    <dbReference type="NCBI Taxonomy" id="290054"/>
    <lineage>
        <taxon>Bacteria</taxon>
        <taxon>Bacillati</taxon>
        <taxon>Bacillota</taxon>
        <taxon>Clostridia</taxon>
        <taxon>Eubacteriales</taxon>
        <taxon>Eubacteriaceae</taxon>
        <taxon>Eubacterium</taxon>
    </lineage>
</organism>
<dbReference type="CDD" id="cd01127">
    <property type="entry name" value="TrwB_TraG_TraD_VirD4"/>
    <property type="match status" value="1"/>
</dbReference>
<feature type="compositionally biased region" description="Acidic residues" evidence="6">
    <location>
        <begin position="836"/>
        <end position="852"/>
    </location>
</feature>
<dbReference type="Gene3D" id="3.30.980.40">
    <property type="match status" value="1"/>
</dbReference>
<feature type="transmembrane region" description="Helical" evidence="7">
    <location>
        <begin position="79"/>
        <end position="101"/>
    </location>
</feature>
<feature type="compositionally biased region" description="Basic residues" evidence="6">
    <location>
        <begin position="7"/>
        <end position="24"/>
    </location>
</feature>
<dbReference type="SMART" id="SM00382">
    <property type="entry name" value="AAA"/>
    <property type="match status" value="1"/>
</dbReference>